<keyword evidence="2" id="KW-1185">Reference proteome</keyword>
<sequence length="232" mass="26199">MQKLFSTDYNSSEHTVKKMHTVLADCYIDIRGKLDFHGREAKADATPACNTTGNAGALCTQDFFNSYKHQLNSAVRLFHENSGNFHDVALCMLYVAKELDFRGSDILKLCKMGRRLIEAANSASRGEWRYKTLGNYGLYSYHAFWCLEKRGNMGLALFYLHESMTVTDLAAISTGNERLKDHYASNALFGRLRLIEELTMIGRVEEAAEIRAGVIASPFLRKAMENEVGEQF</sequence>
<gene>
    <name evidence="1" type="ORF">CH63R_09598</name>
</gene>
<proteinExistence type="predicted"/>
<dbReference type="GeneID" id="28868679"/>
<comment type="caution">
    <text evidence="1">The sequence shown here is derived from an EMBL/GenBank/DDBJ whole genome shotgun (WGS) entry which is preliminary data.</text>
</comment>
<dbReference type="KEGG" id="chig:CH63R_09598"/>
<dbReference type="EMBL" id="LTAN01000006">
    <property type="protein sequence ID" value="OBR08077.1"/>
    <property type="molecule type" value="Genomic_DNA"/>
</dbReference>
<name>A0A1B7Y7V6_COLHI</name>
<dbReference type="AlphaFoldDB" id="A0A1B7Y7V6"/>
<reference evidence="2" key="1">
    <citation type="journal article" date="2017" name="BMC Genomics">
        <title>Gapless genome assembly of Colletotrichum higginsianum reveals chromosome structure and association of transposable elements with secondary metabolite gene clusters.</title>
        <authorList>
            <person name="Dallery J.-F."/>
            <person name="Lapalu N."/>
            <person name="Zampounis A."/>
            <person name="Pigne S."/>
            <person name="Luyten I."/>
            <person name="Amselem J."/>
            <person name="Wittenberg A.H.J."/>
            <person name="Zhou S."/>
            <person name="de Queiroz M.V."/>
            <person name="Robin G.P."/>
            <person name="Auger A."/>
            <person name="Hainaut M."/>
            <person name="Henrissat B."/>
            <person name="Kim K.-T."/>
            <person name="Lee Y.-H."/>
            <person name="Lespinet O."/>
            <person name="Schwartz D.C."/>
            <person name="Thon M.R."/>
            <person name="O'Connell R.J."/>
        </authorList>
    </citation>
    <scope>NUCLEOTIDE SEQUENCE [LARGE SCALE GENOMIC DNA]</scope>
    <source>
        <strain evidence="2">IMI 349063</strain>
    </source>
</reference>
<dbReference type="VEuPathDB" id="FungiDB:CH63R_09598"/>
<dbReference type="RefSeq" id="XP_018156595.1">
    <property type="nucleotide sequence ID" value="XM_018304572.1"/>
</dbReference>
<evidence type="ECO:0000313" key="1">
    <source>
        <dbReference type="EMBL" id="OBR08077.1"/>
    </source>
</evidence>
<organism evidence="1 2">
    <name type="scientific">Colletotrichum higginsianum (strain IMI 349063)</name>
    <name type="common">Crucifer anthracnose fungus</name>
    <dbReference type="NCBI Taxonomy" id="759273"/>
    <lineage>
        <taxon>Eukaryota</taxon>
        <taxon>Fungi</taxon>
        <taxon>Dikarya</taxon>
        <taxon>Ascomycota</taxon>
        <taxon>Pezizomycotina</taxon>
        <taxon>Sordariomycetes</taxon>
        <taxon>Hypocreomycetidae</taxon>
        <taxon>Glomerellales</taxon>
        <taxon>Glomerellaceae</taxon>
        <taxon>Colletotrichum</taxon>
        <taxon>Colletotrichum destructivum species complex</taxon>
    </lineage>
</organism>
<evidence type="ECO:0000313" key="2">
    <source>
        <dbReference type="Proteomes" id="UP000092177"/>
    </source>
</evidence>
<dbReference type="Proteomes" id="UP000092177">
    <property type="component" value="Chromosome 6"/>
</dbReference>
<protein>
    <submittedName>
        <fullName evidence="1">Transposase</fullName>
    </submittedName>
</protein>
<accession>A0A1B7Y7V6</accession>